<reference evidence="6 7" key="1">
    <citation type="submission" date="2015-07" db="EMBL/GenBank/DDBJ databases">
        <title>Draft Genome Sequence of Malassezia furfur CBS1878 and Malassezia pachydermatis CBS1879.</title>
        <authorList>
            <person name="Triana S."/>
            <person name="Ohm R."/>
            <person name="Gonzalez A."/>
            <person name="DeCock H."/>
            <person name="Restrepo S."/>
            <person name="Celis A."/>
        </authorList>
    </citation>
    <scope>NUCLEOTIDE SEQUENCE [LARGE SCALE GENOMIC DNA]</scope>
    <source>
        <strain evidence="6 7">CBS 1879</strain>
    </source>
</reference>
<dbReference type="PANTHER" id="PTHR11225:SF4">
    <property type="entry name" value="NUCLEAR PORE COMPLEX PROTEIN NUP93"/>
    <property type="match status" value="1"/>
</dbReference>
<proteinExistence type="inferred from homology"/>
<dbReference type="RefSeq" id="XP_017994059.1">
    <property type="nucleotide sequence ID" value="XM_018138029.1"/>
</dbReference>
<keyword evidence="4" id="KW-0509">mRNA transport</keyword>
<dbReference type="AlphaFoldDB" id="A0A0M8MTH6"/>
<dbReference type="PANTHER" id="PTHR11225">
    <property type="entry name" value="NUCLEAR PORE COMPLEX PROTEIN NUP93 NUCLEOPORIN NUP93 DEAD EYE PROTEIN"/>
    <property type="match status" value="1"/>
</dbReference>
<keyword evidence="4" id="KW-0906">Nuclear pore complex</keyword>
<dbReference type="OrthoDB" id="1918363at2759"/>
<dbReference type="VEuPathDB" id="FungiDB:Malapachy_3561"/>
<comment type="similarity">
    <text evidence="2 4">Belongs to the nucleoporin interacting component (NIC) family.</text>
</comment>
<accession>A0A0M8MTH6</accession>
<comment type="subcellular location">
    <subcellularLocation>
        <location evidence="1">Nucleus envelope</location>
    </subcellularLocation>
    <subcellularLocation>
        <location evidence="4">Nucleus</location>
        <location evidence="4">Nuclear pore complex</location>
    </subcellularLocation>
</comment>
<keyword evidence="4" id="KW-0653">Protein transport</keyword>
<feature type="region of interest" description="Disordered" evidence="5">
    <location>
        <begin position="154"/>
        <end position="190"/>
    </location>
</feature>
<dbReference type="GO" id="GO:0016973">
    <property type="term" value="P:poly(A)+ mRNA export from nucleus"/>
    <property type="evidence" value="ECO:0007669"/>
    <property type="project" value="TreeGrafter"/>
</dbReference>
<evidence type="ECO:0000256" key="4">
    <source>
        <dbReference type="RuleBase" id="RU364035"/>
    </source>
</evidence>
<gene>
    <name evidence="6" type="ORF">Malapachy_3561</name>
</gene>
<evidence type="ECO:0000256" key="1">
    <source>
        <dbReference type="ARBA" id="ARBA00004259"/>
    </source>
</evidence>
<dbReference type="GO" id="GO:0006606">
    <property type="term" value="P:protein import into nucleus"/>
    <property type="evidence" value="ECO:0007669"/>
    <property type="project" value="TreeGrafter"/>
</dbReference>
<keyword evidence="4" id="KW-0811">Translocation</keyword>
<evidence type="ECO:0000256" key="2">
    <source>
        <dbReference type="ARBA" id="ARBA00010186"/>
    </source>
</evidence>
<keyword evidence="7" id="KW-1185">Reference proteome</keyword>
<dbReference type="InterPro" id="IPR007231">
    <property type="entry name" value="Nucleoporin_int_Nup93/Nic96"/>
</dbReference>
<dbReference type="GeneID" id="28729905"/>
<protein>
    <recommendedName>
        <fullName evidence="4">Nuclear pore protein</fullName>
    </recommendedName>
</protein>
<keyword evidence="4" id="KW-0813">Transport</keyword>
<organism evidence="6 7">
    <name type="scientific">Malassezia pachydermatis</name>
    <dbReference type="NCBI Taxonomy" id="77020"/>
    <lineage>
        <taxon>Eukaryota</taxon>
        <taxon>Fungi</taxon>
        <taxon>Dikarya</taxon>
        <taxon>Basidiomycota</taxon>
        <taxon>Ustilaginomycotina</taxon>
        <taxon>Malasseziomycetes</taxon>
        <taxon>Malasseziales</taxon>
        <taxon>Malasseziaceae</taxon>
        <taxon>Malassezia</taxon>
    </lineage>
</organism>
<evidence type="ECO:0000256" key="3">
    <source>
        <dbReference type="ARBA" id="ARBA00023242"/>
    </source>
</evidence>
<sequence length="904" mass="101168">MGATSQPGMSLSDILQQSRKLTNQLGRDSDLPSIQLGIDQIESQSRKLVSKSVRSGHHPSADARAHYLLASGGIDAAQLSNAIQHTNIANTFEPLQPVYDTDLEGYIRHEHEQVILSMIEEGRRSALDDFHTGLGRSLHRDWQAQKQRILDELGQHRGSEDAASSSTATLRRSVSHVSGASTSVAAPSSEASLAQHSRMIRYDAVIARLNRARLDGESLPLIHAFMETVESFTQEPSRQRALLDAWTALKYMVHEMPSDASSRPTPVQAREYAATYLDVTHFEGAQGVALRQKWVRGARAYLERQFAEYMEQVIAANPVQAQRGGVPTVRAMVAAFLRVHLRTKEGTWPADLSSPLDQATQAPLWAMLFFLVRIGHVQEALVCVQENEAALQRTDMAFHAHFKAWADAPDRQLPRGMRDHWMSEYVTRFRHTTPDDPYRYALYRLLGRFDISKKFPAALVQSTENWLWLQLSLVSEKDEARATATQAPTLQSYTLQDLGAKLEKYGEAHFDPKGQRPLHYFQLLLLVGRFEKAVAFLQSRAAYEVDAVHFAIALAYYGLLRVPAAKDASQFDCGVVVQGVAYVDMARMIRRYTRQLASTSRRDALAYMSLLCLNADSPAPVGEEQVQRCHELVQSLLLDAPTSALHELLGDMQADGMPTPGLIEQQSALLHLGDRRAFLRSIVHAVAVQCDRAQRVTEAILLYNYGQERDTVLGVLSRELGTNLMEPAQLADWDATLAPGMTPSASSSSLVVLTRAILASYEQQGHASAKMDTCRTLLQLKRAATLYRDEQWAPALQTLESLHLLPLDAEARADVVSITRKAEAFKSYDDNITKNFSEIVLMAMNVLFKLHEVLQNSVTRADSTVLFEYRSQARALMMWAGMLRFRMSNETYSQLTRLDVYVRH</sequence>
<dbReference type="Pfam" id="PF04097">
    <property type="entry name" value="Nic96"/>
    <property type="match status" value="1"/>
</dbReference>
<comment type="caution">
    <text evidence="6">The sequence shown here is derived from an EMBL/GenBank/DDBJ whole genome shotgun (WGS) entry which is preliminary data.</text>
</comment>
<evidence type="ECO:0000313" key="7">
    <source>
        <dbReference type="Proteomes" id="UP000037751"/>
    </source>
</evidence>
<evidence type="ECO:0000313" key="6">
    <source>
        <dbReference type="EMBL" id="KOS16427.1"/>
    </source>
</evidence>
<dbReference type="GO" id="GO:0005643">
    <property type="term" value="C:nuclear pore"/>
    <property type="evidence" value="ECO:0007669"/>
    <property type="project" value="UniProtKB-SubCell"/>
</dbReference>
<dbReference type="EMBL" id="LGAV01000001">
    <property type="protein sequence ID" value="KOS16427.1"/>
    <property type="molecule type" value="Genomic_DNA"/>
</dbReference>
<dbReference type="STRING" id="77020.A0A0M8MTH6"/>
<evidence type="ECO:0000256" key="5">
    <source>
        <dbReference type="SAM" id="MobiDB-lite"/>
    </source>
</evidence>
<keyword evidence="3 4" id="KW-0539">Nucleus</keyword>
<name>A0A0M8MTH6_9BASI</name>
<feature type="compositionally biased region" description="Polar residues" evidence="5">
    <location>
        <begin position="170"/>
        <end position="190"/>
    </location>
</feature>
<keyword evidence="4" id="KW-0472">Membrane</keyword>
<dbReference type="GO" id="GO:0017056">
    <property type="term" value="F:structural constituent of nuclear pore"/>
    <property type="evidence" value="ECO:0007669"/>
    <property type="project" value="InterPro"/>
</dbReference>
<dbReference type="Proteomes" id="UP000037751">
    <property type="component" value="Unassembled WGS sequence"/>
</dbReference>